<feature type="compositionally biased region" description="Low complexity" evidence="1">
    <location>
        <begin position="618"/>
        <end position="627"/>
    </location>
</feature>
<organism evidence="2 3">
    <name type="scientific">Albula glossodonta</name>
    <name type="common">roundjaw bonefish</name>
    <dbReference type="NCBI Taxonomy" id="121402"/>
    <lineage>
        <taxon>Eukaryota</taxon>
        <taxon>Metazoa</taxon>
        <taxon>Chordata</taxon>
        <taxon>Craniata</taxon>
        <taxon>Vertebrata</taxon>
        <taxon>Euteleostomi</taxon>
        <taxon>Actinopterygii</taxon>
        <taxon>Neopterygii</taxon>
        <taxon>Teleostei</taxon>
        <taxon>Albuliformes</taxon>
        <taxon>Albulidae</taxon>
        <taxon>Albula</taxon>
    </lineage>
</organism>
<accession>A0A8T2MP11</accession>
<dbReference type="Proteomes" id="UP000824540">
    <property type="component" value="Unassembled WGS sequence"/>
</dbReference>
<feature type="region of interest" description="Disordered" evidence="1">
    <location>
        <begin position="602"/>
        <end position="656"/>
    </location>
</feature>
<feature type="region of interest" description="Disordered" evidence="1">
    <location>
        <begin position="472"/>
        <end position="507"/>
    </location>
</feature>
<evidence type="ECO:0000313" key="2">
    <source>
        <dbReference type="EMBL" id="KAG9329323.1"/>
    </source>
</evidence>
<dbReference type="EMBL" id="JAFBMS010001290">
    <property type="protein sequence ID" value="KAG9329323.1"/>
    <property type="molecule type" value="Genomic_DNA"/>
</dbReference>
<feature type="compositionally biased region" description="Low complexity" evidence="1">
    <location>
        <begin position="568"/>
        <end position="581"/>
    </location>
</feature>
<feature type="region of interest" description="Disordered" evidence="1">
    <location>
        <begin position="22"/>
        <end position="68"/>
    </location>
</feature>
<protein>
    <submittedName>
        <fullName evidence="2">Uncharacterized protein</fullName>
    </submittedName>
</protein>
<dbReference type="AlphaFoldDB" id="A0A8T2MP11"/>
<feature type="compositionally biased region" description="Pro residues" evidence="1">
    <location>
        <begin position="264"/>
        <end position="288"/>
    </location>
</feature>
<dbReference type="OrthoDB" id="3247158at2759"/>
<feature type="compositionally biased region" description="Pro residues" evidence="1">
    <location>
        <begin position="332"/>
        <end position="342"/>
    </location>
</feature>
<name>A0A8T2MP11_9TELE</name>
<comment type="caution">
    <text evidence="2">The sequence shown here is derived from an EMBL/GenBank/DDBJ whole genome shotgun (WGS) entry which is preliminary data.</text>
</comment>
<evidence type="ECO:0000256" key="1">
    <source>
        <dbReference type="SAM" id="MobiDB-lite"/>
    </source>
</evidence>
<gene>
    <name evidence="2" type="ORF">JZ751_005702</name>
</gene>
<keyword evidence="3" id="KW-1185">Reference proteome</keyword>
<sequence>MEDREALKRQIELLQNLINNHKSVHGDAPSRTCEWHPRSSAPARGRGLRSSPSSFAGQTRPYAQAPAGLWRKKYSLSNKSTALSSANTCSGSSAASLQQLPQASWAATATGSLSGHSQASADCRPSVSHGPMTLTKPSSAPRASEAGAVDREGAGASPSPSSVPVVPPGRAGQKGGAEIAPGESSRPPCILKMQQHQAGAAGDRQAEGSACLAGGNPPEGKSLETEPPVGTAAPQAGSLHSPRTKALSSALLQLKPRLQRLDPVPKPVAAPVTPSSPPPPLPPPPFPAKSPRVSGPLARTVLTPGSRPRLPPSRAKSQFTWVKSSEGSKVPSPNPSLSPAPSPVGASIRMPPPPNPGRKTPHRHAVIAKATKYTWVSSSSSSSLSTAAEGSGTRPRLPRKPLSPKALDTAQRATAGAADRRAKLVGGPHSAKTKKGSDPNTPPAHSSRYRWKAAGQNLPAASRGGSVYRWTSEKENGPKGVRGPGPPLPHPTAAVPAAPVPPSPTTLKLRSKISRRRSSSRWDRTALNDVFRGLLCCSCIHRPRQHSANGPIAPLAAGDSNCVDSHTVSPSSSPCSGAVSGPERRSSPVGVLTVKSRYALRRRTSGSGLGSSSGSGSSGRRAQARGLVSFGRHKLRRLSPSTTSTSTTLSGTGRHTAPATVCRRRCVAQPGSELVSLVVK</sequence>
<feature type="compositionally biased region" description="Gly residues" evidence="1">
    <location>
        <begin position="607"/>
        <end position="617"/>
    </location>
</feature>
<proteinExistence type="predicted"/>
<reference evidence="2" key="1">
    <citation type="thesis" date="2021" institute="BYU ScholarsArchive" country="Provo, UT, USA">
        <title>Applications of and Algorithms for Genome Assembly and Genomic Analyses with an Emphasis on Marine Teleosts.</title>
        <authorList>
            <person name="Pickett B.D."/>
        </authorList>
    </citation>
    <scope>NUCLEOTIDE SEQUENCE</scope>
    <source>
        <strain evidence="2">HI-2016</strain>
    </source>
</reference>
<evidence type="ECO:0000313" key="3">
    <source>
        <dbReference type="Proteomes" id="UP000824540"/>
    </source>
</evidence>
<feature type="compositionally biased region" description="Polar residues" evidence="1">
    <location>
        <begin position="315"/>
        <end position="327"/>
    </location>
</feature>
<feature type="region of interest" description="Disordered" evidence="1">
    <location>
        <begin position="564"/>
        <end position="590"/>
    </location>
</feature>
<feature type="compositionally biased region" description="Polar residues" evidence="1">
    <location>
        <begin position="111"/>
        <end position="120"/>
    </location>
</feature>
<feature type="compositionally biased region" description="Low complexity" evidence="1">
    <location>
        <begin position="638"/>
        <end position="654"/>
    </location>
</feature>
<feature type="region of interest" description="Disordered" evidence="1">
    <location>
        <begin position="111"/>
        <end position="448"/>
    </location>
</feature>